<organism evidence="1 2">
    <name type="scientific">Actinomadura fulvescens</name>
    <dbReference type="NCBI Taxonomy" id="46160"/>
    <lineage>
        <taxon>Bacteria</taxon>
        <taxon>Bacillati</taxon>
        <taxon>Actinomycetota</taxon>
        <taxon>Actinomycetes</taxon>
        <taxon>Streptosporangiales</taxon>
        <taxon>Thermomonosporaceae</taxon>
        <taxon>Actinomadura</taxon>
    </lineage>
</organism>
<reference evidence="1 2" key="1">
    <citation type="journal article" date="2019" name="Int. J. Syst. Evol. Microbiol.">
        <title>The Global Catalogue of Microorganisms (GCM) 10K type strain sequencing project: providing services to taxonomists for standard genome sequencing and annotation.</title>
        <authorList>
            <consortium name="The Broad Institute Genomics Platform"/>
            <consortium name="The Broad Institute Genome Sequencing Center for Infectious Disease"/>
            <person name="Wu L."/>
            <person name="Ma J."/>
        </authorList>
    </citation>
    <scope>NUCLEOTIDE SEQUENCE [LARGE SCALE GENOMIC DNA]</scope>
    <source>
        <strain evidence="1 2">JCM 6833</strain>
    </source>
</reference>
<protein>
    <submittedName>
        <fullName evidence="1">Uncharacterized protein</fullName>
    </submittedName>
</protein>
<dbReference type="Proteomes" id="UP001501509">
    <property type="component" value="Unassembled WGS sequence"/>
</dbReference>
<comment type="caution">
    <text evidence="1">The sequence shown here is derived from an EMBL/GenBank/DDBJ whole genome shotgun (WGS) entry which is preliminary data.</text>
</comment>
<evidence type="ECO:0000313" key="2">
    <source>
        <dbReference type="Proteomes" id="UP001501509"/>
    </source>
</evidence>
<name>A0ABN3QJI3_9ACTN</name>
<proteinExistence type="predicted"/>
<keyword evidence="2" id="KW-1185">Reference proteome</keyword>
<sequence length="84" mass="9358">MVSTTHIHALLTAGLTFPGVHLRWTLPGTHPSEVAYLTTDTAGRVGAMLLAENRRLVNHRYDEDDWEAPYLFHRLPGPPARSPS</sequence>
<accession>A0ABN3QJI3</accession>
<evidence type="ECO:0000313" key="1">
    <source>
        <dbReference type="EMBL" id="GAA2628136.1"/>
    </source>
</evidence>
<dbReference type="EMBL" id="BAAATD010000013">
    <property type="protein sequence ID" value="GAA2628136.1"/>
    <property type="molecule type" value="Genomic_DNA"/>
</dbReference>
<gene>
    <name evidence="1" type="ORF">GCM10010411_76790</name>
</gene>
<dbReference type="RefSeq" id="WP_344547408.1">
    <property type="nucleotide sequence ID" value="NZ_BAAATD010000013.1"/>
</dbReference>